<feature type="signal peptide" evidence="1">
    <location>
        <begin position="1"/>
        <end position="17"/>
    </location>
</feature>
<keyword evidence="1" id="KW-0732">Signal</keyword>
<reference evidence="2" key="1">
    <citation type="submission" date="2021-04" db="EMBL/GenBank/DDBJ databases">
        <authorList>
            <person name="Tunstrom K."/>
        </authorList>
    </citation>
    <scope>NUCLEOTIDE SEQUENCE</scope>
</reference>
<dbReference type="AlphaFoldDB" id="A0A8S3XKW2"/>
<dbReference type="EMBL" id="CAJQZP010001176">
    <property type="protein sequence ID" value="CAG5026108.1"/>
    <property type="molecule type" value="Genomic_DNA"/>
</dbReference>
<name>A0A8S3XKW2_PARAO</name>
<evidence type="ECO:0000256" key="1">
    <source>
        <dbReference type="SAM" id="SignalP"/>
    </source>
</evidence>
<sequence>MKSAFVFLVISVVFCTASTPNISPISTVIANILKQGEVHTNHLQQIRQKFIDSINEKIEKTLTDFQKVNILSKAISINDNITAIFTKANEVDANIIKTILSSINDVAQEFLTAVDTVLSEVKSQVQDLKSTINESDSNIKKTIIDN</sequence>
<evidence type="ECO:0000313" key="3">
    <source>
        <dbReference type="Proteomes" id="UP000691718"/>
    </source>
</evidence>
<gene>
    <name evidence="2" type="ORF">PAPOLLO_LOCUS18528</name>
</gene>
<proteinExistence type="predicted"/>
<protein>
    <submittedName>
        <fullName evidence="2">(apollo) hypothetical protein</fullName>
    </submittedName>
</protein>
<keyword evidence="3" id="KW-1185">Reference proteome</keyword>
<accession>A0A8S3XKW2</accession>
<comment type="caution">
    <text evidence="2">The sequence shown here is derived from an EMBL/GenBank/DDBJ whole genome shotgun (WGS) entry which is preliminary data.</text>
</comment>
<organism evidence="2 3">
    <name type="scientific">Parnassius apollo</name>
    <name type="common">Apollo butterfly</name>
    <name type="synonym">Papilio apollo</name>
    <dbReference type="NCBI Taxonomy" id="110799"/>
    <lineage>
        <taxon>Eukaryota</taxon>
        <taxon>Metazoa</taxon>
        <taxon>Ecdysozoa</taxon>
        <taxon>Arthropoda</taxon>
        <taxon>Hexapoda</taxon>
        <taxon>Insecta</taxon>
        <taxon>Pterygota</taxon>
        <taxon>Neoptera</taxon>
        <taxon>Endopterygota</taxon>
        <taxon>Lepidoptera</taxon>
        <taxon>Glossata</taxon>
        <taxon>Ditrysia</taxon>
        <taxon>Papilionoidea</taxon>
        <taxon>Papilionidae</taxon>
        <taxon>Parnassiinae</taxon>
        <taxon>Parnassini</taxon>
        <taxon>Parnassius</taxon>
        <taxon>Parnassius</taxon>
    </lineage>
</organism>
<feature type="chain" id="PRO_5035825151" evidence="1">
    <location>
        <begin position="18"/>
        <end position="146"/>
    </location>
</feature>
<dbReference type="Proteomes" id="UP000691718">
    <property type="component" value="Unassembled WGS sequence"/>
</dbReference>
<evidence type="ECO:0000313" key="2">
    <source>
        <dbReference type="EMBL" id="CAG5026108.1"/>
    </source>
</evidence>